<feature type="transmembrane region" description="Helical" evidence="1">
    <location>
        <begin position="78"/>
        <end position="99"/>
    </location>
</feature>
<evidence type="ECO:0000256" key="1">
    <source>
        <dbReference type="SAM" id="Phobius"/>
    </source>
</evidence>
<comment type="caution">
    <text evidence="2">The sequence shown here is derived from an EMBL/GenBank/DDBJ whole genome shotgun (WGS) entry which is preliminary data.</text>
</comment>
<feature type="transmembrane region" description="Helical" evidence="1">
    <location>
        <begin position="46"/>
        <end position="66"/>
    </location>
</feature>
<reference evidence="2 3" key="1">
    <citation type="submission" date="2016-05" db="EMBL/GenBank/DDBJ databases">
        <authorList>
            <person name="Lavstsen T."/>
            <person name="Jespersen J.S."/>
        </authorList>
    </citation>
    <scope>NUCLEOTIDE SEQUENCE [LARGE SCALE GENOMIC DNA]</scope>
    <source>
        <strain evidence="2 3">YLB-01</strain>
    </source>
</reference>
<protein>
    <submittedName>
        <fullName evidence="2">Uncharacterized protein</fullName>
    </submittedName>
</protein>
<dbReference type="AlphaFoldDB" id="A0A1B9NFN2"/>
<dbReference type="EMBL" id="LXMD01000013">
    <property type="protein sequence ID" value="OCG75415.1"/>
    <property type="molecule type" value="Genomic_DNA"/>
</dbReference>
<sequence>MKRPTWIIATIAGIFGLLYAYAVWSGISQLVQSVQAASASGLALNAMGWLVWILAILLPILLFALAVSIGHSRGLRTLTVLLLVGLSIVAIFWLDVMAYTSVNTSSLLG</sequence>
<accession>A0A1B9NFN2</accession>
<keyword evidence="1" id="KW-1133">Transmembrane helix</keyword>
<gene>
    <name evidence="2" type="ORF">A7J15_02795</name>
</gene>
<keyword evidence="3" id="KW-1185">Reference proteome</keyword>
<evidence type="ECO:0000313" key="2">
    <source>
        <dbReference type="EMBL" id="OCG75415.1"/>
    </source>
</evidence>
<evidence type="ECO:0000313" key="3">
    <source>
        <dbReference type="Proteomes" id="UP000093355"/>
    </source>
</evidence>
<keyword evidence="1" id="KW-0472">Membrane</keyword>
<organism evidence="2 3">
    <name type="scientific">Microbacterium sediminis</name>
    <dbReference type="NCBI Taxonomy" id="904291"/>
    <lineage>
        <taxon>Bacteria</taxon>
        <taxon>Bacillati</taxon>
        <taxon>Actinomycetota</taxon>
        <taxon>Actinomycetes</taxon>
        <taxon>Micrococcales</taxon>
        <taxon>Microbacteriaceae</taxon>
        <taxon>Microbacterium</taxon>
    </lineage>
</organism>
<dbReference type="Proteomes" id="UP000093355">
    <property type="component" value="Unassembled WGS sequence"/>
</dbReference>
<proteinExistence type="predicted"/>
<name>A0A1B9NFN2_9MICO</name>
<dbReference type="STRING" id="904291.A7J15_02795"/>
<keyword evidence="1" id="KW-0812">Transmembrane</keyword>